<reference evidence="3" key="1">
    <citation type="submission" date="2023-11" db="EMBL/GenBank/DDBJ databases">
        <title>Genome Sequence of Bacillus thuringiensis stain BLB 30AF.</title>
        <authorList>
            <person name="Farhat A."/>
        </authorList>
    </citation>
    <scope>NUCLEOTIDE SEQUENCE</scope>
    <source>
        <strain evidence="3">BLB30AF</strain>
    </source>
</reference>
<evidence type="ECO:0000256" key="1">
    <source>
        <dbReference type="SAM" id="MobiDB-lite"/>
    </source>
</evidence>
<dbReference type="AlphaFoldDB" id="A0AAW9GNQ2"/>
<accession>A0AAW9GNQ2</accession>
<evidence type="ECO:0000313" key="3">
    <source>
        <dbReference type="EMBL" id="MDY0855524.1"/>
    </source>
</evidence>
<protein>
    <submittedName>
        <fullName evidence="3">Uncharacterized protein</fullName>
    </submittedName>
</protein>
<evidence type="ECO:0000256" key="2">
    <source>
        <dbReference type="SAM" id="SignalP"/>
    </source>
</evidence>
<feature type="signal peptide" evidence="2">
    <location>
        <begin position="1"/>
        <end position="27"/>
    </location>
</feature>
<feature type="chain" id="PRO_5043342495" evidence="2">
    <location>
        <begin position="28"/>
        <end position="223"/>
    </location>
</feature>
<dbReference type="RefSeq" id="WP_098529577.1">
    <property type="nucleotide sequence ID" value="NZ_JAXCMD010000031.1"/>
</dbReference>
<proteinExistence type="predicted"/>
<name>A0AAW9GNQ2_BACTU</name>
<gene>
    <name evidence="3" type="ORF">SOH20_32700</name>
</gene>
<dbReference type="Proteomes" id="UP001274571">
    <property type="component" value="Unassembled WGS sequence"/>
</dbReference>
<evidence type="ECO:0000313" key="4">
    <source>
        <dbReference type="Proteomes" id="UP001274571"/>
    </source>
</evidence>
<feature type="compositionally biased region" description="Polar residues" evidence="1">
    <location>
        <begin position="22"/>
        <end position="32"/>
    </location>
</feature>
<feature type="compositionally biased region" description="Basic and acidic residues" evidence="1">
    <location>
        <begin position="33"/>
        <end position="127"/>
    </location>
</feature>
<comment type="caution">
    <text evidence="3">The sequence shown here is derived from an EMBL/GenBank/DDBJ whole genome shotgun (WGS) entry which is preliminary data.</text>
</comment>
<dbReference type="EMBL" id="JAXCMD010000031">
    <property type="protein sequence ID" value="MDY0855524.1"/>
    <property type="molecule type" value="Genomic_DNA"/>
</dbReference>
<dbReference type="PROSITE" id="PS51257">
    <property type="entry name" value="PROKAR_LIPOPROTEIN"/>
    <property type="match status" value="1"/>
</dbReference>
<sequence length="223" mass="26066">MNNKLLLALTSCVLIIGLAACSSNENASTANDSKAEEKIQKEAEKAKMAEEKAKQEEQQRQEAEVKKEEEEKAKQEAEAQRQAEEKAKQEQAEREEKEEQQRQEQEQARKQQAQKQREVKQQKKEEPELCGSPEVGITCEHVQKEWENEQKIEKELKEREERQEREGLEYAKRKAQSFEDKEREKMSCDDARNVLEQLKNAEQNPAIKESIVKYQEKVNMCSK</sequence>
<organism evidence="3 4">
    <name type="scientific">Bacillus thuringiensis</name>
    <dbReference type="NCBI Taxonomy" id="1428"/>
    <lineage>
        <taxon>Bacteria</taxon>
        <taxon>Bacillati</taxon>
        <taxon>Bacillota</taxon>
        <taxon>Bacilli</taxon>
        <taxon>Bacillales</taxon>
        <taxon>Bacillaceae</taxon>
        <taxon>Bacillus</taxon>
        <taxon>Bacillus cereus group</taxon>
    </lineage>
</organism>
<feature type="region of interest" description="Disordered" evidence="1">
    <location>
        <begin position="22"/>
        <end position="136"/>
    </location>
</feature>
<keyword evidence="2" id="KW-0732">Signal</keyword>
<feature type="region of interest" description="Disordered" evidence="1">
    <location>
        <begin position="157"/>
        <end position="187"/>
    </location>
</feature>